<feature type="domain" description="ChsH2 rubredoxin-like zinc ribbon" evidence="2">
    <location>
        <begin position="12"/>
        <end position="46"/>
    </location>
</feature>
<protein>
    <submittedName>
        <fullName evidence="3">OB-fold domain-containing protein</fullName>
    </submittedName>
</protein>
<name>A0ABT4TW51_9ACTN</name>
<evidence type="ECO:0000259" key="1">
    <source>
        <dbReference type="Pfam" id="PF01796"/>
    </source>
</evidence>
<evidence type="ECO:0000313" key="3">
    <source>
        <dbReference type="EMBL" id="MDA2808921.1"/>
    </source>
</evidence>
<feature type="domain" description="ChsH2 C-terminal OB-fold" evidence="1">
    <location>
        <begin position="50"/>
        <end position="117"/>
    </location>
</feature>
<sequence>METAPWTARGADGPHLVGSRCTGCGAVSFPPDRTHCRDPLCPGGDLVEAALPRRGRIWSFTDCRYPPPPPYVPPTDPFEPFVLIAVEVDGPGPIVLGQAPPGTALSSLRVGGRAELVEGTAAAPDGRHRTVWNWRPLPDADADPGGGRR</sequence>
<proteinExistence type="predicted"/>
<evidence type="ECO:0000259" key="2">
    <source>
        <dbReference type="Pfam" id="PF12172"/>
    </source>
</evidence>
<dbReference type="RefSeq" id="WP_270681506.1">
    <property type="nucleotide sequence ID" value="NZ_JAQFWP010000116.1"/>
</dbReference>
<dbReference type="Pfam" id="PF01796">
    <property type="entry name" value="OB_ChsH2_C"/>
    <property type="match status" value="1"/>
</dbReference>
<evidence type="ECO:0000313" key="4">
    <source>
        <dbReference type="Proteomes" id="UP001165685"/>
    </source>
</evidence>
<dbReference type="Proteomes" id="UP001165685">
    <property type="component" value="Unassembled WGS sequence"/>
</dbReference>
<gene>
    <name evidence="3" type="ORF">O4U47_30730</name>
</gene>
<keyword evidence="4" id="KW-1185">Reference proteome</keyword>
<accession>A0ABT4TW51</accession>
<dbReference type="InterPro" id="IPR022002">
    <property type="entry name" value="ChsH2_Znr"/>
</dbReference>
<dbReference type="InterPro" id="IPR002878">
    <property type="entry name" value="ChsH2_C"/>
</dbReference>
<comment type="caution">
    <text evidence="3">The sequence shown here is derived from an EMBL/GenBank/DDBJ whole genome shotgun (WGS) entry which is preliminary data.</text>
</comment>
<dbReference type="Pfam" id="PF12172">
    <property type="entry name" value="zf-ChsH2"/>
    <property type="match status" value="1"/>
</dbReference>
<reference evidence="3" key="1">
    <citation type="submission" date="2023-01" db="EMBL/GenBank/DDBJ databases">
        <title>Draft genome sequence of Nocardiopsis sp. LSu2-4 isolated from halophytes.</title>
        <authorList>
            <person name="Duangmal K."/>
            <person name="Chantavorakit T."/>
        </authorList>
    </citation>
    <scope>NUCLEOTIDE SEQUENCE</scope>
    <source>
        <strain evidence="3">LSu2-4</strain>
    </source>
</reference>
<organism evidence="3 4">
    <name type="scientific">Nocardiopsis suaedae</name>
    <dbReference type="NCBI Taxonomy" id="3018444"/>
    <lineage>
        <taxon>Bacteria</taxon>
        <taxon>Bacillati</taxon>
        <taxon>Actinomycetota</taxon>
        <taxon>Actinomycetes</taxon>
        <taxon>Streptosporangiales</taxon>
        <taxon>Nocardiopsidaceae</taxon>
        <taxon>Nocardiopsis</taxon>
    </lineage>
</organism>
<dbReference type="InterPro" id="IPR012340">
    <property type="entry name" value="NA-bd_OB-fold"/>
</dbReference>
<dbReference type="SUPFAM" id="SSF50249">
    <property type="entry name" value="Nucleic acid-binding proteins"/>
    <property type="match status" value="1"/>
</dbReference>
<dbReference type="EMBL" id="JAQFWP010000116">
    <property type="protein sequence ID" value="MDA2808921.1"/>
    <property type="molecule type" value="Genomic_DNA"/>
</dbReference>